<accession>A0AAT9FP07</accession>
<dbReference type="SUPFAM" id="SSF53474">
    <property type="entry name" value="alpha/beta-Hydrolases"/>
    <property type="match status" value="1"/>
</dbReference>
<organism evidence="3">
    <name type="scientific">Oceaniferula spumae</name>
    <dbReference type="NCBI Taxonomy" id="2979115"/>
    <lineage>
        <taxon>Bacteria</taxon>
        <taxon>Pseudomonadati</taxon>
        <taxon>Verrucomicrobiota</taxon>
        <taxon>Verrucomicrobiia</taxon>
        <taxon>Verrucomicrobiales</taxon>
        <taxon>Verrucomicrobiaceae</taxon>
        <taxon>Oceaniferula</taxon>
    </lineage>
</organism>
<proteinExistence type="predicted"/>
<dbReference type="PROSITE" id="PS51257">
    <property type="entry name" value="PROKAR_LIPOPROTEIN"/>
    <property type="match status" value="1"/>
</dbReference>
<name>A0AAT9FP07_9BACT</name>
<feature type="signal peptide" evidence="1">
    <location>
        <begin position="1"/>
        <end position="23"/>
    </location>
</feature>
<evidence type="ECO:0000313" key="3">
    <source>
        <dbReference type="EMBL" id="BDS07707.1"/>
    </source>
</evidence>
<sequence length="242" mass="26324">MRSLFLILSACFLGLVCACSPSATTHQLTPAKNGEYVILLHGLARSPKSMEPLAKELQAAGYGTCNTGYPSTKNTVEELSKTSMHEAIDRCQKMGARKIHFVGHSMGAMLARYQLANDPPPEAGKLVQLAPPNQGSEVVDRLWEWPIFLLINGPAGVSLGTGTDSLAAKLPPVTHPTLVVAGYCSINPLNSRMIPRPDDGKVSVEKTKVEGMSRHILIKTSHPMIMRNPRVMKEAVSFLRRK</sequence>
<dbReference type="PANTHER" id="PTHR37946:SF1">
    <property type="entry name" value="SLL1969 PROTEIN"/>
    <property type="match status" value="1"/>
</dbReference>
<dbReference type="AlphaFoldDB" id="A0AAT9FP07"/>
<feature type="chain" id="PRO_5043848939" evidence="1">
    <location>
        <begin position="24"/>
        <end position="242"/>
    </location>
</feature>
<gene>
    <name evidence="3" type="ORF">NT6N_27470</name>
</gene>
<evidence type="ECO:0000259" key="2">
    <source>
        <dbReference type="Pfam" id="PF00561"/>
    </source>
</evidence>
<protein>
    <submittedName>
        <fullName evidence="3">Acetyltransferase</fullName>
    </submittedName>
</protein>
<keyword evidence="1" id="KW-0732">Signal</keyword>
<dbReference type="EMBL" id="AP026866">
    <property type="protein sequence ID" value="BDS07707.1"/>
    <property type="molecule type" value="Genomic_DNA"/>
</dbReference>
<dbReference type="KEGG" id="osu:NT6N_27470"/>
<feature type="domain" description="AB hydrolase-1" evidence="2">
    <location>
        <begin position="37"/>
        <end position="131"/>
    </location>
</feature>
<dbReference type="InterPro" id="IPR000073">
    <property type="entry name" value="AB_hydrolase_1"/>
</dbReference>
<reference evidence="3" key="1">
    <citation type="submission" date="2024-07" db="EMBL/GenBank/DDBJ databases">
        <title>Complete genome sequence of Verrucomicrobiaceae bacterium NT6N.</title>
        <authorList>
            <person name="Huang C."/>
            <person name="Takami H."/>
            <person name="Hamasaki K."/>
        </authorList>
    </citation>
    <scope>NUCLEOTIDE SEQUENCE</scope>
    <source>
        <strain evidence="3">NT6N</strain>
    </source>
</reference>
<dbReference type="InterPro" id="IPR029058">
    <property type="entry name" value="AB_hydrolase_fold"/>
</dbReference>
<dbReference type="Gene3D" id="3.40.50.1820">
    <property type="entry name" value="alpha/beta hydrolase"/>
    <property type="match status" value="1"/>
</dbReference>
<evidence type="ECO:0000256" key="1">
    <source>
        <dbReference type="SAM" id="SignalP"/>
    </source>
</evidence>
<dbReference type="Pfam" id="PF00561">
    <property type="entry name" value="Abhydrolase_1"/>
    <property type="match status" value="1"/>
</dbReference>
<dbReference type="PANTHER" id="PTHR37946">
    <property type="entry name" value="SLL1969 PROTEIN"/>
    <property type="match status" value="1"/>
</dbReference>